<feature type="transmembrane region" description="Helical" evidence="2">
    <location>
        <begin position="70"/>
        <end position="90"/>
    </location>
</feature>
<sequence length="101" mass="11043">MSSAARAAQDSGAHSLETQLQRPLREVDSQKWLAPLLTQYGFAVGVVLTGCGNNIVKQTHYTYILSLADAVAYLPVYGAILLTFLALGIAEQIPIRERLRQ</sequence>
<proteinExistence type="predicted"/>
<dbReference type="Proteomes" id="UP000186817">
    <property type="component" value="Unassembled WGS sequence"/>
</dbReference>
<keyword evidence="2" id="KW-0472">Membrane</keyword>
<dbReference type="EMBL" id="LSRX01000045">
    <property type="protein sequence ID" value="OLQ12315.1"/>
    <property type="molecule type" value="Genomic_DNA"/>
</dbReference>
<reference evidence="3 4" key="1">
    <citation type="submission" date="2016-02" db="EMBL/GenBank/DDBJ databases">
        <title>Genome analysis of coral dinoflagellate symbionts highlights evolutionary adaptations to a symbiotic lifestyle.</title>
        <authorList>
            <person name="Aranda M."/>
            <person name="Li Y."/>
            <person name="Liew Y.J."/>
            <person name="Baumgarten S."/>
            <person name="Simakov O."/>
            <person name="Wilson M."/>
            <person name="Piel J."/>
            <person name="Ashoor H."/>
            <person name="Bougouffa S."/>
            <person name="Bajic V.B."/>
            <person name="Ryu T."/>
            <person name="Ravasi T."/>
            <person name="Bayer T."/>
            <person name="Micklem G."/>
            <person name="Kim H."/>
            <person name="Bhak J."/>
            <person name="Lajeunesse T.C."/>
            <person name="Voolstra C.R."/>
        </authorList>
    </citation>
    <scope>NUCLEOTIDE SEQUENCE [LARGE SCALE GENOMIC DNA]</scope>
    <source>
        <strain evidence="3 4">CCMP2467</strain>
    </source>
</reference>
<dbReference type="AlphaFoldDB" id="A0A1Q9EY50"/>
<feature type="region of interest" description="Disordered" evidence="1">
    <location>
        <begin position="1"/>
        <end position="21"/>
    </location>
</feature>
<accession>A0A1Q9EY50</accession>
<evidence type="ECO:0000256" key="2">
    <source>
        <dbReference type="SAM" id="Phobius"/>
    </source>
</evidence>
<organism evidence="3 4">
    <name type="scientific">Symbiodinium microadriaticum</name>
    <name type="common">Dinoflagellate</name>
    <name type="synonym">Zooxanthella microadriatica</name>
    <dbReference type="NCBI Taxonomy" id="2951"/>
    <lineage>
        <taxon>Eukaryota</taxon>
        <taxon>Sar</taxon>
        <taxon>Alveolata</taxon>
        <taxon>Dinophyceae</taxon>
        <taxon>Suessiales</taxon>
        <taxon>Symbiodiniaceae</taxon>
        <taxon>Symbiodinium</taxon>
    </lineage>
</organism>
<evidence type="ECO:0000313" key="3">
    <source>
        <dbReference type="EMBL" id="OLQ12315.1"/>
    </source>
</evidence>
<evidence type="ECO:0000256" key="1">
    <source>
        <dbReference type="SAM" id="MobiDB-lite"/>
    </source>
</evidence>
<keyword evidence="2" id="KW-1133">Transmembrane helix</keyword>
<name>A0A1Q9EY50_SYMMI</name>
<protein>
    <submittedName>
        <fullName evidence="3">Uncharacterized protein</fullName>
    </submittedName>
</protein>
<evidence type="ECO:0000313" key="4">
    <source>
        <dbReference type="Proteomes" id="UP000186817"/>
    </source>
</evidence>
<comment type="caution">
    <text evidence="3">The sequence shown here is derived from an EMBL/GenBank/DDBJ whole genome shotgun (WGS) entry which is preliminary data.</text>
</comment>
<keyword evidence="4" id="KW-1185">Reference proteome</keyword>
<feature type="transmembrane region" description="Helical" evidence="2">
    <location>
        <begin position="32"/>
        <end position="50"/>
    </location>
</feature>
<gene>
    <name evidence="3" type="ORF">AK812_SmicGene3769</name>
</gene>
<keyword evidence="2" id="KW-0812">Transmembrane</keyword>